<feature type="domain" description="Calcineurin-like phosphoesterase" evidence="8">
    <location>
        <begin position="1"/>
        <end position="97"/>
    </location>
</feature>
<dbReference type="InterPro" id="IPR004593">
    <property type="entry name" value="SbcD"/>
</dbReference>
<sequence length="398" mass="43260">MRILHTSDWHIGRSFHGTGMLPVQQRALEQLAEIVVQHGIAAVVVSGDIYDRALPAADAVRTLDAGLATLRETGAELVLTSGNHDSSIRLGFGRELMRASGVHFRTQIADITHPVVLEDPDGGTVAIWGIPYLDPGTSAGHWGVEAQHTAVIQAAVNDIRQAQESQQHLGRDQAAHVVMAHLFAAGGTGSDSERDIGAHHDETTVGTLGQVPASIFEGFDYAALGHLHGRQTISPAVRYSGSPVAYSFSEADHTKGAWVITTGQNRVTDIQPVDLSAGKKLARLTGEIDDLLDNPEHTWAEDAWCQITVTDEQRPPRAYQRLKQRFPELLNFILAPSGNPPTRQLTYAKRLASATTDLDVVTDFIDHVRGRPASQAEKHWISQALEQVGREGRDANLR</sequence>
<evidence type="ECO:0000313" key="11">
    <source>
        <dbReference type="Proteomes" id="UP001224674"/>
    </source>
</evidence>
<evidence type="ECO:0000256" key="6">
    <source>
        <dbReference type="ARBA" id="ARBA00022839"/>
    </source>
</evidence>
<dbReference type="InterPro" id="IPR050535">
    <property type="entry name" value="DNA_Repair-Maintenance_Comp"/>
</dbReference>
<evidence type="ECO:0000256" key="7">
    <source>
        <dbReference type="RuleBase" id="RU363069"/>
    </source>
</evidence>
<protein>
    <recommendedName>
        <fullName evidence="3 7">Nuclease SbcCD subunit D</fullName>
    </recommendedName>
</protein>
<evidence type="ECO:0000259" key="9">
    <source>
        <dbReference type="Pfam" id="PF12320"/>
    </source>
</evidence>
<dbReference type="RefSeq" id="WP_279673703.1">
    <property type="nucleotide sequence ID" value="NZ_CP122562.1"/>
</dbReference>
<dbReference type="GO" id="GO:0004519">
    <property type="term" value="F:endonuclease activity"/>
    <property type="evidence" value="ECO:0007669"/>
    <property type="project" value="UniProtKB-KW"/>
</dbReference>
<dbReference type="EMBL" id="CP122566">
    <property type="protein sequence ID" value="WGH93396.1"/>
    <property type="molecule type" value="Genomic_DNA"/>
</dbReference>
<dbReference type="InterPro" id="IPR026843">
    <property type="entry name" value="SbcD_C"/>
</dbReference>
<dbReference type="CDD" id="cd00840">
    <property type="entry name" value="MPP_Mre11_N"/>
    <property type="match status" value="1"/>
</dbReference>
<dbReference type="AlphaFoldDB" id="A0AAJ6AHA4"/>
<evidence type="ECO:0000259" key="8">
    <source>
        <dbReference type="Pfam" id="PF00149"/>
    </source>
</evidence>
<dbReference type="Gene3D" id="3.60.21.10">
    <property type="match status" value="1"/>
</dbReference>
<dbReference type="Pfam" id="PF00149">
    <property type="entry name" value="Metallophos"/>
    <property type="match status" value="1"/>
</dbReference>
<name>A0AAJ6AHA4_9MICC</name>
<keyword evidence="7" id="KW-0233">DNA recombination</keyword>
<keyword evidence="7" id="KW-0235">DNA replication</keyword>
<dbReference type="GO" id="GO:0008408">
    <property type="term" value="F:3'-5' exonuclease activity"/>
    <property type="evidence" value="ECO:0007669"/>
    <property type="project" value="InterPro"/>
</dbReference>
<evidence type="ECO:0000256" key="5">
    <source>
        <dbReference type="ARBA" id="ARBA00022801"/>
    </source>
</evidence>
<comment type="function">
    <text evidence="7">SbcCD cleaves DNA hairpin structures. These structures can inhibit DNA replication and are intermediates in certain DNA recombination reactions. The complex acts as a 3'-&gt;5' double strand exonuclease that can open hairpins. It also has a 5' single-strand endonuclease activity.</text>
</comment>
<dbReference type="InterPro" id="IPR004843">
    <property type="entry name" value="Calcineurin-like_PHP"/>
</dbReference>
<proteinExistence type="inferred from homology"/>
<evidence type="ECO:0000256" key="3">
    <source>
        <dbReference type="ARBA" id="ARBA00013365"/>
    </source>
</evidence>
<keyword evidence="7" id="KW-0255">Endonuclease</keyword>
<keyword evidence="11" id="KW-1185">Reference proteome</keyword>
<accession>A0AAJ6AHA4</accession>
<evidence type="ECO:0000256" key="2">
    <source>
        <dbReference type="ARBA" id="ARBA00011322"/>
    </source>
</evidence>
<dbReference type="InterPro" id="IPR041796">
    <property type="entry name" value="Mre11_N"/>
</dbReference>
<dbReference type="PANTHER" id="PTHR30337:SF0">
    <property type="entry name" value="NUCLEASE SBCCD SUBUNIT D"/>
    <property type="match status" value="1"/>
</dbReference>
<keyword evidence="4 7" id="KW-0540">Nuclease</keyword>
<dbReference type="GO" id="GO:0006260">
    <property type="term" value="P:DNA replication"/>
    <property type="evidence" value="ECO:0007669"/>
    <property type="project" value="UniProtKB-KW"/>
</dbReference>
<keyword evidence="5 7" id="KW-0378">Hydrolase</keyword>
<organism evidence="10 11">
    <name type="scientific">Auritidibacter ignavus</name>
    <dbReference type="NCBI Taxonomy" id="678932"/>
    <lineage>
        <taxon>Bacteria</taxon>
        <taxon>Bacillati</taxon>
        <taxon>Actinomycetota</taxon>
        <taxon>Actinomycetes</taxon>
        <taxon>Micrococcales</taxon>
        <taxon>Micrococcaceae</taxon>
        <taxon>Auritidibacter</taxon>
    </lineage>
</organism>
<dbReference type="Pfam" id="PF12320">
    <property type="entry name" value="SbcD_C"/>
    <property type="match status" value="1"/>
</dbReference>
<dbReference type="PANTHER" id="PTHR30337">
    <property type="entry name" value="COMPONENT OF ATP-DEPENDENT DSDNA EXONUCLEASE"/>
    <property type="match status" value="1"/>
</dbReference>
<evidence type="ECO:0000256" key="4">
    <source>
        <dbReference type="ARBA" id="ARBA00022722"/>
    </source>
</evidence>
<dbReference type="InterPro" id="IPR029052">
    <property type="entry name" value="Metallo-depent_PP-like"/>
</dbReference>
<keyword evidence="6 7" id="KW-0269">Exonuclease</keyword>
<dbReference type="GO" id="GO:0006310">
    <property type="term" value="P:DNA recombination"/>
    <property type="evidence" value="ECO:0007669"/>
    <property type="project" value="UniProtKB-KW"/>
</dbReference>
<comment type="subunit">
    <text evidence="2 7">Heterodimer of SbcC and SbcD.</text>
</comment>
<gene>
    <name evidence="7" type="primary">sbcD</name>
    <name evidence="10" type="ORF">QDX21_00820</name>
</gene>
<comment type="similarity">
    <text evidence="1 7">Belongs to the SbcD family.</text>
</comment>
<evidence type="ECO:0000256" key="1">
    <source>
        <dbReference type="ARBA" id="ARBA00010555"/>
    </source>
</evidence>
<dbReference type="SUPFAM" id="SSF56300">
    <property type="entry name" value="Metallo-dependent phosphatases"/>
    <property type="match status" value="1"/>
</dbReference>
<evidence type="ECO:0000313" key="10">
    <source>
        <dbReference type="EMBL" id="WGH93396.1"/>
    </source>
</evidence>
<reference evidence="10 11" key="1">
    <citation type="submission" date="2023-03" db="EMBL/GenBank/DDBJ databases">
        <title>Complete genome sequences of several Auritidibacter ignavus strains isolated from ear infections.</title>
        <authorList>
            <person name="Baehr T."/>
            <person name="Baumhoegger A.M."/>
        </authorList>
    </citation>
    <scope>NUCLEOTIDE SEQUENCE [LARGE SCALE GENOMIC DNA]</scope>
    <source>
        <strain evidence="10 11">BABAE-6</strain>
    </source>
</reference>
<dbReference type="Proteomes" id="UP001224674">
    <property type="component" value="Chromosome"/>
</dbReference>
<feature type="domain" description="Nuclease SbcCD subunit D C-terminal" evidence="9">
    <location>
        <begin position="279"/>
        <end position="365"/>
    </location>
</feature>
<dbReference type="NCBIfam" id="TIGR00619">
    <property type="entry name" value="sbcd"/>
    <property type="match status" value="1"/>
</dbReference>